<feature type="transmembrane region" description="Helical" evidence="1">
    <location>
        <begin position="43"/>
        <end position="64"/>
    </location>
</feature>
<dbReference type="EMBL" id="JANTOO010000021">
    <property type="protein sequence ID" value="MCS1398744.1"/>
    <property type="molecule type" value="Genomic_DNA"/>
</dbReference>
<evidence type="ECO:0000313" key="2">
    <source>
        <dbReference type="EMBL" id="MCS1398744.1"/>
    </source>
</evidence>
<reference evidence="2 3" key="1">
    <citation type="submission" date="2022-08" db="EMBL/GenBank/DDBJ databases">
        <title>Lysinibacillus sequencing.</title>
        <authorList>
            <person name="Dunlap C."/>
        </authorList>
    </citation>
    <scope>NUCLEOTIDE SEQUENCE [LARGE SCALE GENOMIC DNA]</scope>
    <source>
        <strain evidence="2 3">PB211</strain>
    </source>
</reference>
<evidence type="ECO:0000313" key="3">
    <source>
        <dbReference type="Proteomes" id="UP001525021"/>
    </source>
</evidence>
<sequence>MIMKVILAIILGIISIFMLAIFTNTIMSLEIFPGYVQGDIGNWIGFYGTIIGGLLTLAGVFLTLQFNKVQFNQQETTRKEEEVKNKNLNTIKILWEIELNLTTLHKELDILAEYIEEKINTIDVHEYALLVNEKLDNNFYKKGIKPNYEQIKNILGEIGSEYTYEKFTQIQVELLKTKELFDNKNLQVKSAEVDWDIYGQINSITNELYEMFNTQKCVTTIDSNHLSVFKSESELILRKLNGMMSIGAKISGYIHLVREKRNKIEKQYFNIS</sequence>
<gene>
    <name evidence="2" type="ORF">NXZ79_22255</name>
</gene>
<proteinExistence type="predicted"/>
<keyword evidence="1" id="KW-0472">Membrane</keyword>
<dbReference type="RefSeq" id="WP_036162480.1">
    <property type="nucleotide sequence ID" value="NZ_JANTOO010000021.1"/>
</dbReference>
<protein>
    <submittedName>
        <fullName evidence="2">Uncharacterized protein</fullName>
    </submittedName>
</protein>
<keyword evidence="1" id="KW-0812">Transmembrane</keyword>
<accession>A0ABT2DXE9</accession>
<organism evidence="2 3">
    <name type="scientific">Lysinibacillus pinottii</name>
    <dbReference type="NCBI Taxonomy" id="2973932"/>
    <lineage>
        <taxon>Bacteria</taxon>
        <taxon>Bacillati</taxon>
        <taxon>Bacillota</taxon>
        <taxon>Bacilli</taxon>
        <taxon>Bacillales</taxon>
        <taxon>Bacillaceae</taxon>
        <taxon>Lysinibacillus</taxon>
    </lineage>
</organism>
<feature type="transmembrane region" description="Helical" evidence="1">
    <location>
        <begin position="5"/>
        <end position="23"/>
    </location>
</feature>
<evidence type="ECO:0000256" key="1">
    <source>
        <dbReference type="SAM" id="Phobius"/>
    </source>
</evidence>
<comment type="caution">
    <text evidence="2">The sequence shown here is derived from an EMBL/GenBank/DDBJ whole genome shotgun (WGS) entry which is preliminary data.</text>
</comment>
<dbReference type="Proteomes" id="UP001525021">
    <property type="component" value="Unassembled WGS sequence"/>
</dbReference>
<name>A0ABT2DXE9_9BACI</name>
<keyword evidence="1" id="KW-1133">Transmembrane helix</keyword>
<keyword evidence="3" id="KW-1185">Reference proteome</keyword>